<gene>
    <name evidence="3" type="ORF">KDA_60230</name>
</gene>
<reference evidence="4" key="1">
    <citation type="submission" date="2018-12" db="EMBL/GenBank/DDBJ databases">
        <title>Tengunoibacter tsumagoiensis gen. nov., sp. nov., Dictyobacter kobayashii sp. nov., D. alpinus sp. nov., and D. joshuensis sp. nov. and description of Dictyobacteraceae fam. nov. within the order Ktedonobacterales isolated from Tengu-no-mugimeshi.</title>
        <authorList>
            <person name="Wang C.M."/>
            <person name="Zheng Y."/>
            <person name="Sakai Y."/>
            <person name="Toyoda A."/>
            <person name="Minakuchi Y."/>
            <person name="Abe K."/>
            <person name="Yokota A."/>
            <person name="Yabe S."/>
        </authorList>
    </citation>
    <scope>NUCLEOTIDE SEQUENCE [LARGE SCALE GENOMIC DNA]</scope>
    <source>
        <strain evidence="4">Uno16</strain>
    </source>
</reference>
<keyword evidence="4" id="KW-1185">Reference proteome</keyword>
<dbReference type="EMBL" id="BIFT01000002">
    <property type="protein sequence ID" value="GCE30539.1"/>
    <property type="molecule type" value="Genomic_DNA"/>
</dbReference>
<dbReference type="SUPFAM" id="SSF49329">
    <property type="entry name" value="Cu,Zn superoxide dismutase-like"/>
    <property type="match status" value="2"/>
</dbReference>
<dbReference type="OrthoDB" id="4617389at2"/>
<evidence type="ECO:0000313" key="4">
    <source>
        <dbReference type="Proteomes" id="UP000287171"/>
    </source>
</evidence>
<dbReference type="Proteomes" id="UP000287171">
    <property type="component" value="Unassembled WGS sequence"/>
</dbReference>
<evidence type="ECO:0000259" key="2">
    <source>
        <dbReference type="Pfam" id="PF07452"/>
    </source>
</evidence>
<protein>
    <recommendedName>
        <fullName evidence="2">CHRD domain-containing protein</fullName>
    </recommendedName>
</protein>
<dbReference type="GO" id="GO:0006801">
    <property type="term" value="P:superoxide metabolic process"/>
    <property type="evidence" value="ECO:0007669"/>
    <property type="project" value="InterPro"/>
</dbReference>
<evidence type="ECO:0000313" key="3">
    <source>
        <dbReference type="EMBL" id="GCE30539.1"/>
    </source>
</evidence>
<organism evidence="3 4">
    <name type="scientific">Dictyobacter alpinus</name>
    <dbReference type="NCBI Taxonomy" id="2014873"/>
    <lineage>
        <taxon>Bacteria</taxon>
        <taxon>Bacillati</taxon>
        <taxon>Chloroflexota</taxon>
        <taxon>Ktedonobacteria</taxon>
        <taxon>Ktedonobacterales</taxon>
        <taxon>Dictyobacteraceae</taxon>
        <taxon>Dictyobacter</taxon>
    </lineage>
</organism>
<name>A0A402BGT0_9CHLR</name>
<dbReference type="RefSeq" id="WP_126630615.1">
    <property type="nucleotide sequence ID" value="NZ_BIFT01000002.1"/>
</dbReference>
<feature type="domain" description="CHRD" evidence="2">
    <location>
        <begin position="163"/>
        <end position="261"/>
    </location>
</feature>
<dbReference type="InterPro" id="IPR036423">
    <property type="entry name" value="SOD-like_Cu/Zn_dom_sf"/>
</dbReference>
<comment type="caution">
    <text evidence="3">The sequence shown here is derived from an EMBL/GenBank/DDBJ whole genome shotgun (WGS) entry which is preliminary data.</text>
</comment>
<dbReference type="GO" id="GO:0046872">
    <property type="term" value="F:metal ion binding"/>
    <property type="evidence" value="ECO:0007669"/>
    <property type="project" value="InterPro"/>
</dbReference>
<dbReference type="AlphaFoldDB" id="A0A402BGT0"/>
<accession>A0A402BGT0</accession>
<dbReference type="Pfam" id="PF07452">
    <property type="entry name" value="CHRD"/>
    <property type="match status" value="1"/>
</dbReference>
<evidence type="ECO:0000256" key="1">
    <source>
        <dbReference type="ARBA" id="ARBA00010457"/>
    </source>
</evidence>
<proteinExistence type="inferred from homology"/>
<sequence length="282" mass="29371">MSLKSSMRTGKTRGAGISVLTLILLLVSLAVFPGAAYAKTKDASVGYASLAHSPTGNVHLSYNATTKTLTVTTTLIGLAPSSIHPAHIHEGNCQNPNDPVKYSLQNVVSDMTGQAKTTTIIKNVPDGIPASGWLINVHNGPKLQPEDQYTPIACATILNTDAANEVSAPLGPTTSPNENAIGNSKLSVEGKVLTVTLNVSGLAPNSTHAAHIHAGDCNYTKQILYDLSPLQADSQGNATKTMSFNGVAGIPATGWDINIHYTTDLSTQTGFNPILCGNITTS</sequence>
<comment type="similarity">
    <text evidence="1">Belongs to the Cu-Zn superoxide dismutase family.</text>
</comment>
<dbReference type="InterPro" id="IPR010895">
    <property type="entry name" value="CHRD"/>
</dbReference>